<dbReference type="GO" id="GO:0005198">
    <property type="term" value="F:structural molecule activity"/>
    <property type="evidence" value="ECO:0007669"/>
    <property type="project" value="InterPro"/>
</dbReference>
<comment type="subcellular location">
    <subcellularLocation>
        <location evidence="1 6">Cytoplasmic vesicle membrane</location>
        <topology evidence="1 6">Peripheral membrane protein</topology>
        <orientation evidence="1 6">Cytoplasmic side</orientation>
    </subcellularLocation>
    <subcellularLocation>
        <location evidence="6">Membrane</location>
        <location evidence="6">Coated pit</location>
        <topology evidence="6">Peripheral membrane protein</topology>
        <orientation evidence="6">Cytoplasmic side</orientation>
    </subcellularLocation>
    <text evidence="6">Cytoplasmic face of coated pits and vesicles.</text>
</comment>
<evidence type="ECO:0000256" key="6">
    <source>
        <dbReference type="RuleBase" id="RU363137"/>
    </source>
</evidence>
<keyword evidence="4 6" id="KW-0168">Coated pit</keyword>
<evidence type="ECO:0000256" key="4">
    <source>
        <dbReference type="ARBA" id="ARBA00023176"/>
    </source>
</evidence>
<dbReference type="PROSITE" id="PS00581">
    <property type="entry name" value="CLATHRIN_LIGHT_CHN_2"/>
    <property type="match status" value="1"/>
</dbReference>
<dbReference type="Pfam" id="PF01086">
    <property type="entry name" value="Clathrin_lg_ch"/>
    <property type="match status" value="1"/>
</dbReference>
<dbReference type="Ensembl" id="ENSGMOT00000038329.1">
    <property type="protein sequence ID" value="ENSGMOP00000040237.1"/>
    <property type="gene ID" value="ENSGMOG00000000050.2"/>
</dbReference>
<dbReference type="GO" id="GO:0030130">
    <property type="term" value="C:clathrin coat of trans-Golgi network vesicle"/>
    <property type="evidence" value="ECO:0007669"/>
    <property type="project" value="InterPro"/>
</dbReference>
<evidence type="ECO:0000256" key="2">
    <source>
        <dbReference type="ARBA" id="ARBA00005263"/>
    </source>
</evidence>
<accession>A0A8C5B2E2</accession>
<dbReference type="GeneTree" id="ENSGT00940000157347"/>
<reference evidence="8" key="1">
    <citation type="submission" date="2025-08" db="UniProtKB">
        <authorList>
            <consortium name="Ensembl"/>
        </authorList>
    </citation>
    <scope>IDENTIFICATION</scope>
</reference>
<evidence type="ECO:0000256" key="5">
    <source>
        <dbReference type="ARBA" id="ARBA00023329"/>
    </source>
</evidence>
<comment type="similarity">
    <text evidence="2 6">Belongs to the clathrin light chain family.</text>
</comment>
<comment type="function">
    <text evidence="6">Clathrin is the major protein of the polyhedral coat of coated pits and vesicles.</text>
</comment>
<evidence type="ECO:0000256" key="7">
    <source>
        <dbReference type="SAM" id="MobiDB-lite"/>
    </source>
</evidence>
<dbReference type="GO" id="GO:0006886">
    <property type="term" value="P:intracellular protein transport"/>
    <property type="evidence" value="ECO:0007669"/>
    <property type="project" value="InterPro"/>
</dbReference>
<dbReference type="PANTHER" id="PTHR10639">
    <property type="entry name" value="CLATHRIN LIGHT CHAIN"/>
    <property type="match status" value="1"/>
</dbReference>
<dbReference type="GO" id="GO:0099631">
    <property type="term" value="C:postsynaptic endocytic zone cytoplasmic component"/>
    <property type="evidence" value="ECO:0007669"/>
    <property type="project" value="TreeGrafter"/>
</dbReference>
<evidence type="ECO:0000256" key="1">
    <source>
        <dbReference type="ARBA" id="ARBA00004180"/>
    </source>
</evidence>
<dbReference type="GO" id="GO:0032050">
    <property type="term" value="F:clathrin heavy chain binding"/>
    <property type="evidence" value="ECO:0007669"/>
    <property type="project" value="TreeGrafter"/>
</dbReference>
<dbReference type="InterPro" id="IPR000996">
    <property type="entry name" value="Clathrin_L-chain"/>
</dbReference>
<sequence length="222" mass="24499">MDDFDMLSAPAAGNGSGSGSEEDPAAAFLAQQESDIAGIENDEGFSILDGGEVPSSLSDVPDGAVNGELHAESNGPSDSYAAISSADRLQAEPESLRKWREEQSDRLEVLDDNSREQESAWKDKAKQELEEWNNRQNEALEKTKVNNRVLDEDFYKQPFSDLIGYVAAEEAMITDLDENNPGTEWERVARLCDFNPKSSKQAKDVSRMRSVLISLKQAPLVR</sequence>
<evidence type="ECO:0000256" key="3">
    <source>
        <dbReference type="ARBA" id="ARBA00023136"/>
    </source>
</evidence>
<reference evidence="8" key="2">
    <citation type="submission" date="2025-09" db="UniProtKB">
        <authorList>
            <consortium name="Ensembl"/>
        </authorList>
    </citation>
    <scope>IDENTIFICATION</scope>
</reference>
<dbReference type="GO" id="GO:0030672">
    <property type="term" value="C:synaptic vesicle membrane"/>
    <property type="evidence" value="ECO:0007669"/>
    <property type="project" value="TreeGrafter"/>
</dbReference>
<keyword evidence="3 6" id="KW-0472">Membrane</keyword>
<proteinExistence type="inferred from homology"/>
<organism evidence="8 9">
    <name type="scientific">Gadus morhua</name>
    <name type="common">Atlantic cod</name>
    <dbReference type="NCBI Taxonomy" id="8049"/>
    <lineage>
        <taxon>Eukaryota</taxon>
        <taxon>Metazoa</taxon>
        <taxon>Chordata</taxon>
        <taxon>Craniata</taxon>
        <taxon>Vertebrata</taxon>
        <taxon>Euteleostomi</taxon>
        <taxon>Actinopterygii</taxon>
        <taxon>Neopterygii</taxon>
        <taxon>Teleostei</taxon>
        <taxon>Neoteleostei</taxon>
        <taxon>Acanthomorphata</taxon>
        <taxon>Zeiogadaria</taxon>
        <taxon>Gadariae</taxon>
        <taxon>Gadiformes</taxon>
        <taxon>Gadoidei</taxon>
        <taxon>Gadidae</taxon>
        <taxon>Gadus</taxon>
    </lineage>
</organism>
<gene>
    <name evidence="8" type="primary">clta</name>
</gene>
<dbReference type="PROSITE" id="PS00224">
    <property type="entry name" value="CLATHRIN_LIGHT_CHN_1"/>
    <property type="match status" value="1"/>
</dbReference>
<keyword evidence="5 6" id="KW-0968">Cytoplasmic vesicle</keyword>
<evidence type="ECO:0000313" key="8">
    <source>
        <dbReference type="Ensembl" id="ENSGMOP00000040237.1"/>
    </source>
</evidence>
<keyword evidence="9" id="KW-1185">Reference proteome</keyword>
<dbReference type="Proteomes" id="UP000694546">
    <property type="component" value="Chromosome 3"/>
</dbReference>
<protein>
    <recommendedName>
        <fullName evidence="6">Clathrin light chain</fullName>
    </recommendedName>
</protein>
<feature type="region of interest" description="Disordered" evidence="7">
    <location>
        <begin position="1"/>
        <end position="26"/>
    </location>
</feature>
<dbReference type="AlphaFoldDB" id="A0A8C5B2E2"/>
<evidence type="ECO:0000313" key="9">
    <source>
        <dbReference type="Proteomes" id="UP000694546"/>
    </source>
</evidence>
<feature type="region of interest" description="Disordered" evidence="7">
    <location>
        <begin position="38"/>
        <end position="80"/>
    </location>
</feature>
<dbReference type="PANTHER" id="PTHR10639:SF1">
    <property type="entry name" value="CLATHRIN LIGHT CHAIN A"/>
    <property type="match status" value="1"/>
</dbReference>
<dbReference type="GO" id="GO:0072583">
    <property type="term" value="P:clathrin-dependent endocytosis"/>
    <property type="evidence" value="ECO:0007669"/>
    <property type="project" value="TreeGrafter"/>
</dbReference>
<dbReference type="GO" id="GO:0030132">
    <property type="term" value="C:clathrin coat of coated pit"/>
    <property type="evidence" value="ECO:0007669"/>
    <property type="project" value="InterPro"/>
</dbReference>
<feature type="region of interest" description="Disordered" evidence="7">
    <location>
        <begin position="93"/>
        <end position="135"/>
    </location>
</feature>
<name>A0A8C5B2E2_GADMO</name>